<organism evidence="5 6">
    <name type="scientific">Microcella pacifica</name>
    <dbReference type="NCBI Taxonomy" id="2591847"/>
    <lineage>
        <taxon>Bacteria</taxon>
        <taxon>Bacillati</taxon>
        <taxon>Actinomycetota</taxon>
        <taxon>Actinomycetes</taxon>
        <taxon>Micrococcales</taxon>
        <taxon>Microbacteriaceae</taxon>
        <taxon>Microcella</taxon>
    </lineage>
</organism>
<dbReference type="SUPFAM" id="SSF46785">
    <property type="entry name" value="Winged helix' DNA-binding domain"/>
    <property type="match status" value="1"/>
</dbReference>
<evidence type="ECO:0000313" key="6">
    <source>
        <dbReference type="Proteomes" id="UP000818266"/>
    </source>
</evidence>
<dbReference type="Gene3D" id="6.10.140.850">
    <property type="match status" value="1"/>
</dbReference>
<evidence type="ECO:0000256" key="2">
    <source>
        <dbReference type="ARBA" id="ARBA00023015"/>
    </source>
</evidence>
<evidence type="ECO:0000313" key="5">
    <source>
        <dbReference type="EMBL" id="NHF63255.1"/>
    </source>
</evidence>
<dbReference type="GO" id="GO:0003677">
    <property type="term" value="F:DNA binding"/>
    <property type="evidence" value="ECO:0007669"/>
    <property type="project" value="UniProtKB-KW"/>
</dbReference>
<evidence type="ECO:0000256" key="1">
    <source>
        <dbReference type="ARBA" id="ARBA00011046"/>
    </source>
</evidence>
<keyword evidence="3" id="KW-0238">DNA-binding</keyword>
<dbReference type="InterPro" id="IPR005650">
    <property type="entry name" value="BlaI_family"/>
</dbReference>
<gene>
    <name evidence="5" type="ORF">FK219_008385</name>
</gene>
<keyword evidence="6" id="KW-1185">Reference proteome</keyword>
<dbReference type="Pfam" id="PF03965">
    <property type="entry name" value="Penicillinase_R"/>
    <property type="match status" value="1"/>
</dbReference>
<dbReference type="GO" id="GO:0045892">
    <property type="term" value="P:negative regulation of DNA-templated transcription"/>
    <property type="evidence" value="ECO:0007669"/>
    <property type="project" value="InterPro"/>
</dbReference>
<proteinExistence type="inferred from homology"/>
<comment type="caution">
    <text evidence="5">The sequence shown here is derived from an EMBL/GenBank/DDBJ whole genome shotgun (WGS) entry which is preliminary data.</text>
</comment>
<keyword evidence="2" id="KW-0805">Transcription regulation</keyword>
<dbReference type="Gene3D" id="1.10.10.10">
    <property type="entry name" value="Winged helix-like DNA-binding domain superfamily/Winged helix DNA-binding domain"/>
    <property type="match status" value="1"/>
</dbReference>
<dbReference type="OrthoDB" id="9813987at2"/>
<evidence type="ECO:0000256" key="3">
    <source>
        <dbReference type="ARBA" id="ARBA00023125"/>
    </source>
</evidence>
<accession>A0A9E5JPJ3</accession>
<evidence type="ECO:0000256" key="4">
    <source>
        <dbReference type="ARBA" id="ARBA00023163"/>
    </source>
</evidence>
<name>A0A9E5JPJ3_9MICO</name>
<dbReference type="AlphaFoldDB" id="A0A9E5JPJ3"/>
<reference evidence="5 6" key="2">
    <citation type="submission" date="2020-03" db="EMBL/GenBank/DDBJ databases">
        <title>Chryseoglobus sp. isolated from a deep-sea seamount.</title>
        <authorList>
            <person name="Zhang D.-C."/>
        </authorList>
    </citation>
    <scope>NUCLEOTIDE SEQUENCE [LARGE SCALE GENOMIC DNA]</scope>
    <source>
        <strain evidence="5 6">KN1116</strain>
    </source>
</reference>
<protein>
    <submittedName>
        <fullName evidence="5">BlaI/MecI/CopY family transcriptional regulator</fullName>
    </submittedName>
</protein>
<sequence>MPGRKTRAQGQLESEIVGVLHRSAEPLGAAEIQEALPGKKPAYTTVLTSLERLVAKGRVRRIALSPRRVKFAAVRSEAEDASDSMLSALATVEDRRAALVKFVGNLDDVDSALLRAALAYDRTMTP</sequence>
<dbReference type="InterPro" id="IPR036390">
    <property type="entry name" value="WH_DNA-bd_sf"/>
</dbReference>
<dbReference type="Proteomes" id="UP000818266">
    <property type="component" value="Unassembled WGS sequence"/>
</dbReference>
<dbReference type="RefSeq" id="WP_152583653.1">
    <property type="nucleotide sequence ID" value="NZ_JAVJPO010000020.1"/>
</dbReference>
<comment type="similarity">
    <text evidence="1">Belongs to the BlaI transcriptional regulatory family.</text>
</comment>
<reference evidence="5 6" key="1">
    <citation type="submission" date="2019-06" db="EMBL/GenBank/DDBJ databases">
        <authorList>
            <person name="De-Chao Zhang Q."/>
        </authorList>
    </citation>
    <scope>NUCLEOTIDE SEQUENCE [LARGE SCALE GENOMIC DNA]</scope>
    <source>
        <strain evidence="5 6">KN1116</strain>
    </source>
</reference>
<dbReference type="InterPro" id="IPR036388">
    <property type="entry name" value="WH-like_DNA-bd_sf"/>
</dbReference>
<dbReference type="EMBL" id="VIKT02000012">
    <property type="protein sequence ID" value="NHF63255.1"/>
    <property type="molecule type" value="Genomic_DNA"/>
</dbReference>
<keyword evidence="4" id="KW-0804">Transcription</keyword>